<dbReference type="Proteomes" id="UP000177723">
    <property type="component" value="Unassembled WGS sequence"/>
</dbReference>
<proteinExistence type="predicted"/>
<feature type="chain" id="PRO_5009522181" evidence="2">
    <location>
        <begin position="23"/>
        <end position="192"/>
    </location>
</feature>
<evidence type="ECO:0000313" key="4">
    <source>
        <dbReference type="Proteomes" id="UP000177723"/>
    </source>
</evidence>
<organism evidence="3 4">
    <name type="scientific">Candidatus Giovannonibacteria bacterium RIFCSPHIGHO2_12_FULL_43_15</name>
    <dbReference type="NCBI Taxonomy" id="1798341"/>
    <lineage>
        <taxon>Bacteria</taxon>
        <taxon>Candidatus Giovannoniibacteriota</taxon>
    </lineage>
</organism>
<keyword evidence="1" id="KW-1133">Transmembrane helix</keyword>
<reference evidence="3 4" key="1">
    <citation type="journal article" date="2016" name="Nat. Commun.">
        <title>Thousands of microbial genomes shed light on interconnected biogeochemical processes in an aquifer system.</title>
        <authorList>
            <person name="Anantharaman K."/>
            <person name="Brown C.T."/>
            <person name="Hug L.A."/>
            <person name="Sharon I."/>
            <person name="Castelle C.J."/>
            <person name="Probst A.J."/>
            <person name="Thomas B.C."/>
            <person name="Singh A."/>
            <person name="Wilkins M.J."/>
            <person name="Karaoz U."/>
            <person name="Brodie E.L."/>
            <person name="Williams K.H."/>
            <person name="Hubbard S.S."/>
            <person name="Banfield J.F."/>
        </authorList>
    </citation>
    <scope>NUCLEOTIDE SEQUENCE [LARGE SCALE GENOMIC DNA]</scope>
</reference>
<protein>
    <submittedName>
        <fullName evidence="3">Uncharacterized protein</fullName>
    </submittedName>
</protein>
<keyword evidence="2" id="KW-0732">Signal</keyword>
<dbReference type="Pfam" id="PF18895">
    <property type="entry name" value="T4SS_pilin"/>
    <property type="match status" value="1"/>
</dbReference>
<feature type="signal peptide" evidence="2">
    <location>
        <begin position="1"/>
        <end position="22"/>
    </location>
</feature>
<feature type="transmembrane region" description="Helical" evidence="1">
    <location>
        <begin position="41"/>
        <end position="63"/>
    </location>
</feature>
<dbReference type="AlphaFoldDB" id="A0A1F5WQJ9"/>
<feature type="transmembrane region" description="Helical" evidence="1">
    <location>
        <begin position="83"/>
        <end position="100"/>
    </location>
</feature>
<dbReference type="EMBL" id="MFHT01000017">
    <property type="protein sequence ID" value="OGF77521.1"/>
    <property type="molecule type" value="Genomic_DNA"/>
</dbReference>
<sequence length="192" mass="20150">MSKLGKAIFISASSLFFSIASAVITPTPATSNTDFTGYAKFLYPFALSIGAVLAVIMLIIAGLQMMTASEGQRTAAKERIQNAIIGLLLLVGIFIILNMINPDLLNLKINTDGLKVDKTTNAEQNSSPKGDCVVAGKTFELTQAQCDAQKGGFNGCPLGVAGNTQGDCVVAGKTFELTKTQCNAQKGTFSCK</sequence>
<keyword evidence="1" id="KW-0812">Transmembrane</keyword>
<gene>
    <name evidence="3" type="ORF">A3F23_00915</name>
</gene>
<dbReference type="InterPro" id="IPR043993">
    <property type="entry name" value="T4SS_pilin"/>
</dbReference>
<evidence type="ECO:0000313" key="3">
    <source>
        <dbReference type="EMBL" id="OGF77521.1"/>
    </source>
</evidence>
<accession>A0A1F5WQJ9</accession>
<evidence type="ECO:0000256" key="1">
    <source>
        <dbReference type="SAM" id="Phobius"/>
    </source>
</evidence>
<keyword evidence="1" id="KW-0472">Membrane</keyword>
<comment type="caution">
    <text evidence="3">The sequence shown here is derived from an EMBL/GenBank/DDBJ whole genome shotgun (WGS) entry which is preliminary data.</text>
</comment>
<evidence type="ECO:0000256" key="2">
    <source>
        <dbReference type="SAM" id="SignalP"/>
    </source>
</evidence>
<name>A0A1F5WQJ9_9BACT</name>